<organism evidence="1 2">
    <name type="scientific">Schistosoma mattheei</name>
    <dbReference type="NCBI Taxonomy" id="31246"/>
    <lineage>
        <taxon>Eukaryota</taxon>
        <taxon>Metazoa</taxon>
        <taxon>Spiralia</taxon>
        <taxon>Lophotrochozoa</taxon>
        <taxon>Platyhelminthes</taxon>
        <taxon>Trematoda</taxon>
        <taxon>Digenea</taxon>
        <taxon>Strigeidida</taxon>
        <taxon>Schistosomatoidea</taxon>
        <taxon>Schistosomatidae</taxon>
        <taxon>Schistosoma</taxon>
    </lineage>
</organism>
<accession>A0A3P8DN67</accession>
<dbReference type="EMBL" id="UZAL01030289">
    <property type="protein sequence ID" value="VDP53022.1"/>
    <property type="molecule type" value="Genomic_DNA"/>
</dbReference>
<sequence>MVDEAPSDEAYIGSSGMDSIFSIFTNALRGYDFVGNRHPPGLCLYRKESK</sequence>
<gene>
    <name evidence="1" type="ORF">SMTD_LOCUS10132</name>
</gene>
<evidence type="ECO:0000313" key="1">
    <source>
        <dbReference type="EMBL" id="VDP53022.1"/>
    </source>
</evidence>
<proteinExistence type="predicted"/>
<reference evidence="1 2" key="1">
    <citation type="submission" date="2018-11" db="EMBL/GenBank/DDBJ databases">
        <authorList>
            <consortium name="Pathogen Informatics"/>
        </authorList>
    </citation>
    <scope>NUCLEOTIDE SEQUENCE [LARGE SCALE GENOMIC DNA]</scope>
    <source>
        <strain>Denwood</strain>
        <strain evidence="2">Zambia</strain>
    </source>
</reference>
<dbReference type="Proteomes" id="UP000269396">
    <property type="component" value="Unassembled WGS sequence"/>
</dbReference>
<name>A0A3P8DN67_9TREM</name>
<protein>
    <submittedName>
        <fullName evidence="1">Uncharacterized protein</fullName>
    </submittedName>
</protein>
<evidence type="ECO:0000313" key="2">
    <source>
        <dbReference type="Proteomes" id="UP000269396"/>
    </source>
</evidence>
<keyword evidence="2" id="KW-1185">Reference proteome</keyword>
<dbReference type="AlphaFoldDB" id="A0A3P8DN67"/>